<accession>A0A6C0KGV5</accession>
<proteinExistence type="predicted"/>
<evidence type="ECO:0000259" key="1">
    <source>
        <dbReference type="SMART" id="SM00355"/>
    </source>
</evidence>
<dbReference type="InterPro" id="IPR036236">
    <property type="entry name" value="Znf_C2H2_sf"/>
</dbReference>
<dbReference type="SMART" id="SM00355">
    <property type="entry name" value="ZnF_C2H2"/>
    <property type="match status" value="2"/>
</dbReference>
<evidence type="ECO:0000313" key="2">
    <source>
        <dbReference type="EMBL" id="QHU16376.1"/>
    </source>
</evidence>
<name>A0A6C0KGV5_9ZZZZ</name>
<reference evidence="2" key="1">
    <citation type="journal article" date="2020" name="Nature">
        <title>Giant virus diversity and host interactions through global metagenomics.</title>
        <authorList>
            <person name="Schulz F."/>
            <person name="Roux S."/>
            <person name="Paez-Espino D."/>
            <person name="Jungbluth S."/>
            <person name="Walsh D.A."/>
            <person name="Denef V.J."/>
            <person name="McMahon K.D."/>
            <person name="Konstantinidis K.T."/>
            <person name="Eloe-Fadrosh E.A."/>
            <person name="Kyrpides N.C."/>
            <person name="Woyke T."/>
        </authorList>
    </citation>
    <scope>NUCLEOTIDE SEQUENCE</scope>
    <source>
        <strain evidence="2">GVMAG-S-3300011013-78</strain>
    </source>
</reference>
<feature type="domain" description="C2H2-type" evidence="1">
    <location>
        <begin position="13"/>
        <end position="37"/>
    </location>
</feature>
<dbReference type="Pfam" id="PF00096">
    <property type="entry name" value="zf-C2H2"/>
    <property type="match status" value="1"/>
</dbReference>
<dbReference type="SUPFAM" id="SSF57667">
    <property type="entry name" value="beta-beta-alpha zinc fingers"/>
    <property type="match status" value="1"/>
</dbReference>
<feature type="domain" description="C2H2-type" evidence="1">
    <location>
        <begin position="57"/>
        <end position="77"/>
    </location>
</feature>
<sequence length="327" mass="38978">MEIKKLQKVAKKYICNICYYSTSNLNNYNKHLLTQKHRNNDLEINGNFGNEKVAKFNICNICNKSYDTKSGLWKHIKKCKKEDDNNIFLNTNNNVEKLTEILLSHQDMITNQKDMITNQQDMITNQQEQIKEFHDTLKTMMTSNEKREEIFFELAKKPSIMGNNNNINYHVYLNEHCANTIDFPDFLNNINITMDDLFYSKNNGYPKAISNIFQKNLSILDKTERPIYCSDKKRMNFYVKDGKWKKDNEYKKILESIWKVTHKQIKYMDEWRKANPNWRENEEKDLEFMNIVRNIMGGSTDEEQIKNNNKIIKDLANNNDIKELFND</sequence>
<dbReference type="EMBL" id="MN740880">
    <property type="protein sequence ID" value="QHU16376.1"/>
    <property type="molecule type" value="Genomic_DNA"/>
</dbReference>
<organism evidence="2">
    <name type="scientific">viral metagenome</name>
    <dbReference type="NCBI Taxonomy" id="1070528"/>
    <lineage>
        <taxon>unclassified sequences</taxon>
        <taxon>metagenomes</taxon>
        <taxon>organismal metagenomes</taxon>
    </lineage>
</organism>
<dbReference type="AlphaFoldDB" id="A0A6C0KGV5"/>
<dbReference type="InterPro" id="IPR013087">
    <property type="entry name" value="Znf_C2H2_type"/>
</dbReference>
<protein>
    <recommendedName>
        <fullName evidence="1">C2H2-type domain-containing protein</fullName>
    </recommendedName>
</protein>
<dbReference type="Gene3D" id="3.30.160.60">
    <property type="entry name" value="Classic Zinc Finger"/>
    <property type="match status" value="1"/>
</dbReference>